<organism evidence="3 4">
    <name type="scientific">Listeria booriae</name>
    <dbReference type="NCBI Taxonomy" id="1552123"/>
    <lineage>
        <taxon>Bacteria</taxon>
        <taxon>Bacillati</taxon>
        <taxon>Bacillota</taxon>
        <taxon>Bacilli</taxon>
        <taxon>Bacillales</taxon>
        <taxon>Listeriaceae</taxon>
        <taxon>Listeria</taxon>
    </lineage>
</organism>
<evidence type="ECO:0000259" key="2">
    <source>
        <dbReference type="Pfam" id="PF11796"/>
    </source>
</evidence>
<comment type="caution">
    <text evidence="3">The sequence shown here is derived from an EMBL/GenBank/DDBJ whole genome shotgun (WGS) entry which is preliminary data.</text>
</comment>
<protein>
    <submittedName>
        <fullName evidence="3">DUF2399 domain-containing protein</fullName>
    </submittedName>
</protein>
<dbReference type="InterPro" id="IPR024465">
    <property type="entry name" value="DUF2399"/>
</dbReference>
<evidence type="ECO:0000313" key="3">
    <source>
        <dbReference type="EMBL" id="MBC1491969.1"/>
    </source>
</evidence>
<gene>
    <name evidence="3" type="ORF">HCI99_09000</name>
</gene>
<feature type="domain" description="DUF2399" evidence="1">
    <location>
        <begin position="261"/>
        <end position="413"/>
    </location>
</feature>
<dbReference type="Pfam" id="PF11796">
    <property type="entry name" value="DUF3323"/>
    <property type="match status" value="1"/>
</dbReference>
<name>A0A7X0XD63_9LIST</name>
<dbReference type="InterPro" id="IPR024466">
    <property type="entry name" value="CHP02679_N"/>
</dbReference>
<dbReference type="Pfam" id="PF09664">
    <property type="entry name" value="DUF2399"/>
    <property type="match status" value="1"/>
</dbReference>
<accession>A0A7X0XD63</accession>
<proteinExistence type="predicted"/>
<evidence type="ECO:0000259" key="1">
    <source>
        <dbReference type="Pfam" id="PF09664"/>
    </source>
</evidence>
<reference evidence="3 4" key="1">
    <citation type="submission" date="2020-03" db="EMBL/GenBank/DDBJ databases">
        <title>Soil Listeria distribution.</title>
        <authorList>
            <person name="Liao J."/>
            <person name="Wiedmann M."/>
        </authorList>
    </citation>
    <scope>NUCLEOTIDE SEQUENCE [LARGE SCALE GENOMIC DNA]</scope>
    <source>
        <strain evidence="3 4">FSL L7-1547</strain>
    </source>
</reference>
<sequence length="419" mass="47659">MKQRQLDEVVAFFKGNETYTEICHIAAKKYRSFGQITGSFSLAKLNKQDVAVLLGVSEYSLAERKSYSFQKLLDVYYRGRFANIPFETVVENVVGYSLVSKMEEKAQISQERELFLVRLRANYVGLVFLEEHAVLEALYQLVTAGDLDDKALGYLNQAMLSLPAEPTRLPVFSQIVTGNPHAFDLHGILGNILYRLLQVKSGAEWGDSSETERKNQILLDNNIIRDDIMNFVTVNGLLADVNKCVHPMWESAVSCHVTWNVPAKHLLQVDSIYPAKGNYIWMIENSSVYSAILDIMPDLPMICTHGQFRYATWLLLKKVQNEHVHFRYAGDFDPEGLQIADNLLQRFPERANVFAMGKGLYKKSKPEKEIQKIGMKKLGGVCSPALLSLKEEMICLGKIGYQEGIFEEIVQEIQMEWRN</sequence>
<feature type="domain" description="Conserved hypothetical protein CHP02679 N terminus" evidence="2">
    <location>
        <begin position="37"/>
        <end position="238"/>
    </location>
</feature>
<dbReference type="EMBL" id="JAASTX010000009">
    <property type="protein sequence ID" value="MBC1491969.1"/>
    <property type="molecule type" value="Genomic_DNA"/>
</dbReference>
<evidence type="ECO:0000313" key="4">
    <source>
        <dbReference type="Proteomes" id="UP000533953"/>
    </source>
</evidence>
<dbReference type="AlphaFoldDB" id="A0A7X0XD63"/>
<dbReference type="RefSeq" id="WP_185400875.1">
    <property type="nucleotide sequence ID" value="NZ_JAARQY010000008.1"/>
</dbReference>
<dbReference type="Proteomes" id="UP000533953">
    <property type="component" value="Unassembled WGS sequence"/>
</dbReference>